<evidence type="ECO:0000313" key="1">
    <source>
        <dbReference type="EMBL" id="MQY23916.1"/>
    </source>
</evidence>
<dbReference type="Proteomes" id="UP000438448">
    <property type="component" value="Unassembled WGS sequence"/>
</dbReference>
<dbReference type="EMBL" id="WEGK01000024">
    <property type="protein sequence ID" value="MQY23916.1"/>
    <property type="molecule type" value="Genomic_DNA"/>
</dbReference>
<gene>
    <name evidence="1" type="ORF">NRB20_70490</name>
</gene>
<reference evidence="1 2" key="1">
    <citation type="submission" date="2019-10" db="EMBL/GenBank/DDBJ databases">
        <title>Nocardia macrotermitis sp. nov. and Nocardia aurantia sp. nov., isolated from the gut of fungus growing-termite Macrotermes natalensis.</title>
        <authorList>
            <person name="Benndorf R."/>
            <person name="Schwitalla J."/>
            <person name="Martin K."/>
            <person name="De Beer W."/>
            <person name="Kaster A.-K."/>
            <person name="Vollmers J."/>
            <person name="Poulsen M."/>
            <person name="Beemelmanns C."/>
        </authorList>
    </citation>
    <scope>NUCLEOTIDE SEQUENCE [LARGE SCALE GENOMIC DNA]</scope>
    <source>
        <strain evidence="1 2">RB20</strain>
    </source>
</reference>
<proteinExistence type="predicted"/>
<comment type="caution">
    <text evidence="1">The sequence shown here is derived from an EMBL/GenBank/DDBJ whole genome shotgun (WGS) entry which is preliminary data.</text>
</comment>
<sequence>MSGQRDSVAELLDECLNSCIMQMSPWHAGRDAGFARSARAMDPRSEFVPIVASSRASIPIVKAV</sequence>
<organism evidence="1 2">
    <name type="scientific">Nocardia macrotermitis</name>
    <dbReference type="NCBI Taxonomy" id="2585198"/>
    <lineage>
        <taxon>Bacteria</taxon>
        <taxon>Bacillati</taxon>
        <taxon>Actinomycetota</taxon>
        <taxon>Actinomycetes</taxon>
        <taxon>Mycobacteriales</taxon>
        <taxon>Nocardiaceae</taxon>
        <taxon>Nocardia</taxon>
    </lineage>
</organism>
<accession>A0A7K0DDN5</accession>
<keyword evidence="2" id="KW-1185">Reference proteome</keyword>
<protein>
    <submittedName>
        <fullName evidence="1">Uncharacterized protein</fullName>
    </submittedName>
</protein>
<dbReference type="AlphaFoldDB" id="A0A7K0DDN5"/>
<evidence type="ECO:0000313" key="2">
    <source>
        <dbReference type="Proteomes" id="UP000438448"/>
    </source>
</evidence>
<name>A0A7K0DDN5_9NOCA</name>